<name>A0A0C2IQW0_9PEZI</name>
<organism evidence="1 2">
    <name type="scientific">Sporothrix brasiliensis 5110</name>
    <dbReference type="NCBI Taxonomy" id="1398154"/>
    <lineage>
        <taxon>Eukaryota</taxon>
        <taxon>Fungi</taxon>
        <taxon>Dikarya</taxon>
        <taxon>Ascomycota</taxon>
        <taxon>Pezizomycotina</taxon>
        <taxon>Sordariomycetes</taxon>
        <taxon>Sordariomycetidae</taxon>
        <taxon>Ophiostomatales</taxon>
        <taxon>Ophiostomataceae</taxon>
        <taxon>Sporothrix</taxon>
    </lineage>
</organism>
<protein>
    <submittedName>
        <fullName evidence="1">Uncharacterized protein</fullName>
    </submittedName>
</protein>
<reference evidence="1 2" key="1">
    <citation type="journal article" date="2014" name="BMC Genomics">
        <title>Comparative genomics of the major fungal agents of human and animal Sporotrichosis: Sporothrix schenckii and Sporothrix brasiliensis.</title>
        <authorList>
            <person name="Teixeira M.M."/>
            <person name="de Almeida L.G."/>
            <person name="Kubitschek-Barreira P."/>
            <person name="Alves F.L."/>
            <person name="Kioshima E.S."/>
            <person name="Abadio A.K."/>
            <person name="Fernandes L."/>
            <person name="Derengowski L.S."/>
            <person name="Ferreira K.S."/>
            <person name="Souza R.C."/>
            <person name="Ruiz J.C."/>
            <person name="de Andrade N.C."/>
            <person name="Paes H.C."/>
            <person name="Nicola A.M."/>
            <person name="Albuquerque P."/>
            <person name="Gerber A.L."/>
            <person name="Martins V.P."/>
            <person name="Peconick L.D."/>
            <person name="Neto A.V."/>
            <person name="Chaucanez C.B."/>
            <person name="Silva P.A."/>
            <person name="Cunha O.L."/>
            <person name="de Oliveira F.F."/>
            <person name="dos Santos T.C."/>
            <person name="Barros A.L."/>
            <person name="Soares M.A."/>
            <person name="de Oliveira L.M."/>
            <person name="Marini M.M."/>
            <person name="Villalobos-Duno H."/>
            <person name="Cunha M.M."/>
            <person name="de Hoog S."/>
            <person name="da Silveira J.F."/>
            <person name="Henrissat B."/>
            <person name="Nino-Vega G.A."/>
            <person name="Cisalpino P.S."/>
            <person name="Mora-Montes H.M."/>
            <person name="Almeida S.R."/>
            <person name="Stajich J.E."/>
            <person name="Lopes-Bezerra L.M."/>
            <person name="Vasconcelos A.T."/>
            <person name="Felipe M.S."/>
        </authorList>
    </citation>
    <scope>NUCLEOTIDE SEQUENCE [LARGE SCALE GENOMIC DNA]</scope>
    <source>
        <strain evidence="1 2">5110</strain>
    </source>
</reference>
<gene>
    <name evidence="1" type="ORF">SPBR_05360</name>
</gene>
<evidence type="ECO:0000313" key="2">
    <source>
        <dbReference type="Proteomes" id="UP000031575"/>
    </source>
</evidence>
<comment type="caution">
    <text evidence="1">The sequence shown here is derived from an EMBL/GenBank/DDBJ whole genome shotgun (WGS) entry which is preliminary data.</text>
</comment>
<dbReference type="VEuPathDB" id="FungiDB:SPBR_05360"/>
<dbReference type="RefSeq" id="XP_040615442.1">
    <property type="nucleotide sequence ID" value="XM_040763637.1"/>
</dbReference>
<proteinExistence type="predicted"/>
<dbReference type="OrthoDB" id="10410101at2759"/>
<dbReference type="GeneID" id="63678558"/>
<dbReference type="Proteomes" id="UP000031575">
    <property type="component" value="Unassembled WGS sequence"/>
</dbReference>
<sequence>MSEKYDAHQNGTTTCTVTPPLSPTHVFKLAYALALPGRFHRDLARLMKCALSYEHGRKRTPSADVDSSRSYGRGFHEACLVAQGFYQIESEGSDDDDDDDGGGDRSTLPARIDRVWTATRLFLLRGMVSMGDGNGNVVERVEAVPNPATHACVDVPIYGEGSDGGKTKTARAVPWAPIRT</sequence>
<accession>A0A0C2IQW0</accession>
<dbReference type="AlphaFoldDB" id="A0A0C2IQW0"/>
<evidence type="ECO:0000313" key="1">
    <source>
        <dbReference type="EMBL" id="KIH87432.1"/>
    </source>
</evidence>
<keyword evidence="2" id="KW-1185">Reference proteome</keyword>
<dbReference type="EMBL" id="AWTV01000010">
    <property type="protein sequence ID" value="KIH87432.1"/>
    <property type="molecule type" value="Genomic_DNA"/>
</dbReference>
<dbReference type="HOGENOM" id="CLU_1497169_0_0_1"/>